<feature type="domain" description="Xylanolytic transcriptional activator regulatory" evidence="3">
    <location>
        <begin position="338"/>
        <end position="411"/>
    </location>
</feature>
<dbReference type="AlphaFoldDB" id="A0A9W9XYX9"/>
<keyword evidence="5" id="KW-1185">Reference proteome</keyword>
<evidence type="ECO:0000313" key="5">
    <source>
        <dbReference type="Proteomes" id="UP001149954"/>
    </source>
</evidence>
<gene>
    <name evidence="4" type="ORF">N7463_002205</name>
</gene>
<proteinExistence type="predicted"/>
<dbReference type="Proteomes" id="UP001149954">
    <property type="component" value="Unassembled WGS sequence"/>
</dbReference>
<accession>A0A9W9XYX9</accession>
<dbReference type="PANTHER" id="PTHR46910:SF1">
    <property type="entry name" value="MISCELLANEOUS ZN(II)2CYS6 TRANSCRIPTION FACTOR (EUROFUNG)-RELATED"/>
    <property type="match status" value="1"/>
</dbReference>
<sequence length="693" mass="78161">MTKCCELHSYTDDISVTFATQERLKGFIEDIYAQALISLNRFVVIRSYIVQIAPTQASSAVVIGLNDLASNHHRISALGERLLNLERTVSEGIENSSPSHVADHYDGSTPSKKRRLDHVPHIKHASQSPLDESAIGSTTHHAEKARVVIQGELDGNDRMDRERKAILRSALQFVDVTGQRRNSITDKSSPLETPLGDSEQAGPFIAPSPELFYMLLSEPTPATGRSTCIQWPDHISDKTLEKMASTILSEKSHEHGQIIYQYSICIYVKAIFYLFQKPRAYKDPCLNAQFLKSKKLYETYAFRAIRNLNFLSVPTLPFIQSLISAAFLMQYLGNMSQSWVLNSYAARLISVLGYHEIRNPHGNSDLDEEIHGAVCWCFYLDRTLSTLLYRPLSLPEPRISPTNLISPVQSLPHIPLIRILFDLAQVQGELLDCGKADNTRQILANHSRLQERMEVIHSKLQSSRVAAPGCIASDWISAEFCYYAILVDVLRSRLKCTFSPLTHKECVSYSRKSLRALHHLQKNLADTPGFSDPYPSFLTWTVLLYPLSPFFVLFCNIIGELDMDDYNLMQDITQSLSHFTTSPYISKLLKLLDYLQNLCVPLIQAKRRMGPQVKVPMLYPSMTGTWHDYPASTGEQARLLTTGSSYMDPVAGTNPQNLPTPGDGSYSADDAMMWQLFNSELSLEWFESDPFSY</sequence>
<dbReference type="InterPro" id="IPR050987">
    <property type="entry name" value="AtrR-like"/>
</dbReference>
<keyword evidence="2" id="KW-1133">Transmembrane helix</keyword>
<name>A0A9W9XYX9_9EURO</name>
<dbReference type="EMBL" id="JAPWDS010000002">
    <property type="protein sequence ID" value="KAJ5512653.1"/>
    <property type="molecule type" value="Genomic_DNA"/>
</dbReference>
<organism evidence="4 5">
    <name type="scientific">Penicillium fimorum</name>
    <dbReference type="NCBI Taxonomy" id="1882269"/>
    <lineage>
        <taxon>Eukaryota</taxon>
        <taxon>Fungi</taxon>
        <taxon>Dikarya</taxon>
        <taxon>Ascomycota</taxon>
        <taxon>Pezizomycotina</taxon>
        <taxon>Eurotiomycetes</taxon>
        <taxon>Eurotiomycetidae</taxon>
        <taxon>Eurotiales</taxon>
        <taxon>Aspergillaceae</taxon>
        <taxon>Penicillium</taxon>
    </lineage>
</organism>
<dbReference type="Pfam" id="PF04082">
    <property type="entry name" value="Fungal_trans"/>
    <property type="match status" value="1"/>
</dbReference>
<dbReference type="GO" id="GO:0003677">
    <property type="term" value="F:DNA binding"/>
    <property type="evidence" value="ECO:0007669"/>
    <property type="project" value="InterPro"/>
</dbReference>
<feature type="transmembrane region" description="Helical" evidence="2">
    <location>
        <begin position="537"/>
        <end position="559"/>
    </location>
</feature>
<evidence type="ECO:0000256" key="2">
    <source>
        <dbReference type="SAM" id="Phobius"/>
    </source>
</evidence>
<dbReference type="OrthoDB" id="103819at2759"/>
<dbReference type="GO" id="GO:0008270">
    <property type="term" value="F:zinc ion binding"/>
    <property type="evidence" value="ECO:0007669"/>
    <property type="project" value="InterPro"/>
</dbReference>
<dbReference type="CDD" id="cd12148">
    <property type="entry name" value="fungal_TF_MHR"/>
    <property type="match status" value="1"/>
</dbReference>
<dbReference type="PANTHER" id="PTHR46910">
    <property type="entry name" value="TRANSCRIPTION FACTOR PDR1"/>
    <property type="match status" value="1"/>
</dbReference>
<evidence type="ECO:0000313" key="4">
    <source>
        <dbReference type="EMBL" id="KAJ5512653.1"/>
    </source>
</evidence>
<keyword evidence="1" id="KW-0539">Nucleus</keyword>
<comment type="caution">
    <text evidence="4">The sequence shown here is derived from an EMBL/GenBank/DDBJ whole genome shotgun (WGS) entry which is preliminary data.</text>
</comment>
<reference evidence="4" key="2">
    <citation type="journal article" date="2023" name="IMA Fungus">
        <title>Comparative genomic study of the Penicillium genus elucidates a diverse pangenome and 15 lateral gene transfer events.</title>
        <authorList>
            <person name="Petersen C."/>
            <person name="Sorensen T."/>
            <person name="Nielsen M.R."/>
            <person name="Sondergaard T.E."/>
            <person name="Sorensen J.L."/>
            <person name="Fitzpatrick D.A."/>
            <person name="Frisvad J.C."/>
            <person name="Nielsen K.L."/>
        </authorList>
    </citation>
    <scope>NUCLEOTIDE SEQUENCE</scope>
    <source>
        <strain evidence="4">IBT 29495</strain>
    </source>
</reference>
<evidence type="ECO:0000256" key="1">
    <source>
        <dbReference type="ARBA" id="ARBA00023242"/>
    </source>
</evidence>
<dbReference type="GO" id="GO:0006351">
    <property type="term" value="P:DNA-templated transcription"/>
    <property type="evidence" value="ECO:0007669"/>
    <property type="project" value="InterPro"/>
</dbReference>
<dbReference type="GO" id="GO:0003700">
    <property type="term" value="F:DNA-binding transcription factor activity"/>
    <property type="evidence" value="ECO:0007669"/>
    <property type="project" value="InterPro"/>
</dbReference>
<evidence type="ECO:0000259" key="3">
    <source>
        <dbReference type="SMART" id="SM00906"/>
    </source>
</evidence>
<dbReference type="InterPro" id="IPR007219">
    <property type="entry name" value="XnlR_reg_dom"/>
</dbReference>
<reference evidence="4" key="1">
    <citation type="submission" date="2022-12" db="EMBL/GenBank/DDBJ databases">
        <authorList>
            <person name="Petersen C."/>
        </authorList>
    </citation>
    <scope>NUCLEOTIDE SEQUENCE</scope>
    <source>
        <strain evidence="4">IBT 29495</strain>
    </source>
</reference>
<protein>
    <submittedName>
        <fullName evidence="4">Transcriptional regulator family: Fungal Specific TF</fullName>
    </submittedName>
</protein>
<keyword evidence="2" id="KW-0472">Membrane</keyword>
<dbReference type="SMART" id="SM00906">
    <property type="entry name" value="Fungal_trans"/>
    <property type="match status" value="1"/>
</dbReference>
<keyword evidence="2" id="KW-0812">Transmembrane</keyword>